<name>A0ABQ1ZUM1_9BACL</name>
<evidence type="ECO:0008006" key="3">
    <source>
        <dbReference type="Google" id="ProtNLM"/>
    </source>
</evidence>
<evidence type="ECO:0000313" key="2">
    <source>
        <dbReference type="Proteomes" id="UP000605427"/>
    </source>
</evidence>
<organism evidence="1 2">
    <name type="scientific">Saccharibacillus endophyticus</name>
    <dbReference type="NCBI Taxonomy" id="2060666"/>
    <lineage>
        <taxon>Bacteria</taxon>
        <taxon>Bacillati</taxon>
        <taxon>Bacillota</taxon>
        <taxon>Bacilli</taxon>
        <taxon>Bacillales</taxon>
        <taxon>Paenibacillaceae</taxon>
        <taxon>Saccharibacillus</taxon>
    </lineage>
</organism>
<dbReference type="EMBL" id="BMDD01000002">
    <property type="protein sequence ID" value="GGH77162.1"/>
    <property type="molecule type" value="Genomic_DNA"/>
</dbReference>
<dbReference type="Gene3D" id="2.30.110.10">
    <property type="entry name" value="Electron Transport, Fmn-binding Protein, Chain A"/>
    <property type="match status" value="1"/>
</dbReference>
<sequence length="156" mass="17184">MNADQHPVLDDTLYALLDGTRLHEKTQIAMTLHTVDEAGYPHQAMVSAGEVIAESRGTLRISLWLGTNTTSNLLRDGKALLGVVHGGISHTVRLQAQSLPELDDVRHPRARFAAKVLDIRADLAKYATLTSGITIELNDPQAVVARWEETLEELKR</sequence>
<keyword evidence="2" id="KW-1185">Reference proteome</keyword>
<evidence type="ECO:0000313" key="1">
    <source>
        <dbReference type="EMBL" id="GGH77162.1"/>
    </source>
</evidence>
<accession>A0ABQ1ZUM1</accession>
<gene>
    <name evidence="1" type="primary">yclD</name>
    <name evidence="1" type="ORF">GCM10007362_20500</name>
</gene>
<dbReference type="SUPFAM" id="SSF50475">
    <property type="entry name" value="FMN-binding split barrel"/>
    <property type="match status" value="1"/>
</dbReference>
<dbReference type="Proteomes" id="UP000605427">
    <property type="component" value="Unassembled WGS sequence"/>
</dbReference>
<dbReference type="InterPro" id="IPR012349">
    <property type="entry name" value="Split_barrel_FMN-bd"/>
</dbReference>
<dbReference type="RefSeq" id="WP_172243106.1">
    <property type="nucleotide sequence ID" value="NZ_BMDD01000002.1"/>
</dbReference>
<proteinExistence type="predicted"/>
<comment type="caution">
    <text evidence="1">The sequence shown here is derived from an EMBL/GenBank/DDBJ whole genome shotgun (WGS) entry which is preliminary data.</text>
</comment>
<reference evidence="2" key="1">
    <citation type="journal article" date="2019" name="Int. J. Syst. Evol. Microbiol.">
        <title>The Global Catalogue of Microorganisms (GCM) 10K type strain sequencing project: providing services to taxonomists for standard genome sequencing and annotation.</title>
        <authorList>
            <consortium name="The Broad Institute Genomics Platform"/>
            <consortium name="The Broad Institute Genome Sequencing Center for Infectious Disease"/>
            <person name="Wu L."/>
            <person name="Ma J."/>
        </authorList>
    </citation>
    <scope>NUCLEOTIDE SEQUENCE [LARGE SCALE GENOMIC DNA]</scope>
    <source>
        <strain evidence="2">CCM 8702</strain>
    </source>
</reference>
<protein>
    <recommendedName>
        <fullName evidence="3">Pyridoxamine 5'-phosphate oxidase family protein</fullName>
    </recommendedName>
</protein>